<evidence type="ECO:0000256" key="1">
    <source>
        <dbReference type="SAM" id="Phobius"/>
    </source>
</evidence>
<evidence type="ECO:0000313" key="3">
    <source>
        <dbReference type="Proteomes" id="UP000078200"/>
    </source>
</evidence>
<protein>
    <submittedName>
        <fullName evidence="2">Uncharacterized protein</fullName>
    </submittedName>
</protein>
<proteinExistence type="predicted"/>
<evidence type="ECO:0000313" key="2">
    <source>
        <dbReference type="EnsemblMetazoa" id="GAUT017316-PA"/>
    </source>
</evidence>
<name>A0A1A9UVR4_GLOAU</name>
<organism evidence="2 3">
    <name type="scientific">Glossina austeni</name>
    <name type="common">Savannah tsetse fly</name>
    <dbReference type="NCBI Taxonomy" id="7395"/>
    <lineage>
        <taxon>Eukaryota</taxon>
        <taxon>Metazoa</taxon>
        <taxon>Ecdysozoa</taxon>
        <taxon>Arthropoda</taxon>
        <taxon>Hexapoda</taxon>
        <taxon>Insecta</taxon>
        <taxon>Pterygota</taxon>
        <taxon>Neoptera</taxon>
        <taxon>Endopterygota</taxon>
        <taxon>Diptera</taxon>
        <taxon>Brachycera</taxon>
        <taxon>Muscomorpha</taxon>
        <taxon>Hippoboscoidea</taxon>
        <taxon>Glossinidae</taxon>
        <taxon>Glossina</taxon>
    </lineage>
</organism>
<sequence>MRGFPLIPSSISCSNHKSEACSKLFLLVCGNVTIVWLRSCRLHKSRFCAFVNSSTNYNNLHLTNNEAMNERTDRFTEFSFMFIAGVFLIVVVIIVVYVKTAPSCLKKIHNEFFIT</sequence>
<dbReference type="VEuPathDB" id="VectorBase:GAUT017316"/>
<keyword evidence="1" id="KW-0812">Transmembrane</keyword>
<accession>A0A1A9UVR4</accession>
<reference evidence="2" key="1">
    <citation type="submission" date="2020-05" db="UniProtKB">
        <authorList>
            <consortium name="EnsemblMetazoa"/>
        </authorList>
    </citation>
    <scope>IDENTIFICATION</scope>
    <source>
        <strain evidence="2">TTRI</strain>
    </source>
</reference>
<dbReference type="Proteomes" id="UP000078200">
    <property type="component" value="Unassembled WGS sequence"/>
</dbReference>
<dbReference type="EnsemblMetazoa" id="GAUT017316-RA">
    <property type="protein sequence ID" value="GAUT017316-PA"/>
    <property type="gene ID" value="GAUT017316"/>
</dbReference>
<feature type="transmembrane region" description="Helical" evidence="1">
    <location>
        <begin position="78"/>
        <end position="98"/>
    </location>
</feature>
<dbReference type="AlphaFoldDB" id="A0A1A9UVR4"/>
<keyword evidence="1" id="KW-1133">Transmembrane helix</keyword>
<keyword evidence="3" id="KW-1185">Reference proteome</keyword>
<keyword evidence="1" id="KW-0472">Membrane</keyword>